<evidence type="ECO:0000259" key="2">
    <source>
        <dbReference type="Pfam" id="PF03466"/>
    </source>
</evidence>
<keyword evidence="4" id="KW-1185">Reference proteome</keyword>
<evidence type="ECO:0000313" key="4">
    <source>
        <dbReference type="Proteomes" id="UP001168540"/>
    </source>
</evidence>
<dbReference type="PANTHER" id="PTHR30537:SF1">
    <property type="entry name" value="HTH-TYPE TRANSCRIPTIONAL REGULATOR PGRR"/>
    <property type="match status" value="1"/>
</dbReference>
<proteinExistence type="inferred from homology"/>
<gene>
    <name evidence="3" type="ORF">QU481_02015</name>
</gene>
<evidence type="ECO:0000313" key="3">
    <source>
        <dbReference type="EMBL" id="MDN0073668.1"/>
    </source>
</evidence>
<comment type="caution">
    <text evidence="3">The sequence shown here is derived from an EMBL/GenBank/DDBJ whole genome shotgun (WGS) entry which is preliminary data.</text>
</comment>
<comment type="similarity">
    <text evidence="1">Belongs to the LysR transcriptional regulatory family.</text>
</comment>
<accession>A0ABT7XIQ2</accession>
<reference evidence="3" key="1">
    <citation type="submission" date="2023-06" db="EMBL/GenBank/DDBJ databases">
        <authorList>
            <person name="Zhang S."/>
        </authorList>
    </citation>
    <scope>NUCLEOTIDE SEQUENCE</scope>
    <source>
        <strain evidence="3">SG2303</strain>
    </source>
</reference>
<dbReference type="Pfam" id="PF03466">
    <property type="entry name" value="LysR_substrate"/>
    <property type="match status" value="1"/>
</dbReference>
<organism evidence="3 4">
    <name type="scientific">Crenobacter oryzisoli</name>
    <dbReference type="NCBI Taxonomy" id="3056844"/>
    <lineage>
        <taxon>Bacteria</taxon>
        <taxon>Pseudomonadati</taxon>
        <taxon>Pseudomonadota</taxon>
        <taxon>Betaproteobacteria</taxon>
        <taxon>Neisseriales</taxon>
        <taxon>Neisseriaceae</taxon>
        <taxon>Crenobacter</taxon>
    </lineage>
</organism>
<protein>
    <submittedName>
        <fullName evidence="3">LysR substrate-binding domain-containing protein</fullName>
    </submittedName>
</protein>
<dbReference type="PANTHER" id="PTHR30537">
    <property type="entry name" value="HTH-TYPE TRANSCRIPTIONAL REGULATOR"/>
    <property type="match status" value="1"/>
</dbReference>
<dbReference type="SUPFAM" id="SSF53850">
    <property type="entry name" value="Periplasmic binding protein-like II"/>
    <property type="match status" value="1"/>
</dbReference>
<dbReference type="CDD" id="cd08474">
    <property type="entry name" value="PBP2_CrgA_like_5"/>
    <property type="match status" value="1"/>
</dbReference>
<feature type="domain" description="LysR substrate-binding" evidence="2">
    <location>
        <begin position="21"/>
        <end position="206"/>
    </location>
</feature>
<sequence>MLEGRTDQFDRILAVDAWAKDKPSGTIRITTAEHAADTVLWPKLEKFLPEYPDIKVEIFTDYGLTDIVAQRFDAGIRLGDQVAKDMIAVRIAPDIRIAVVGSPSYFARRPLPMTPHDLTLHDCINLRLPTYGGLLVWEFEKNGHALNVRVDGQLVFNSSAPRLRASLAGFGLALLPEDMAQEHIAAGRLQSVLKDWCPTFPGYHMAASITKCNRVNVSLLVAIQSRHPDVRQTPRSAS</sequence>
<dbReference type="Proteomes" id="UP001168540">
    <property type="component" value="Unassembled WGS sequence"/>
</dbReference>
<dbReference type="InterPro" id="IPR005119">
    <property type="entry name" value="LysR_subst-bd"/>
</dbReference>
<name>A0ABT7XIQ2_9NEIS</name>
<dbReference type="EMBL" id="JAUEDK010000002">
    <property type="protein sequence ID" value="MDN0073668.1"/>
    <property type="molecule type" value="Genomic_DNA"/>
</dbReference>
<evidence type="ECO:0000256" key="1">
    <source>
        <dbReference type="ARBA" id="ARBA00009437"/>
    </source>
</evidence>
<dbReference type="InterPro" id="IPR058163">
    <property type="entry name" value="LysR-type_TF_proteobact-type"/>
</dbReference>
<dbReference type="Gene3D" id="3.40.190.290">
    <property type="match status" value="1"/>
</dbReference>